<sequence length="98" mass="9312">MQPLVHTEGVAGVGGQVTANGARGLGAGTAATAEVSALAPAGVDEVSAVAALSFAAEGIQTLGINALAQQEIARAGAAVIEASVAYQATDAANGAKLI</sequence>
<evidence type="ECO:0000313" key="2">
    <source>
        <dbReference type="EMBL" id="MBB2988953.1"/>
    </source>
</evidence>
<organism evidence="2 3">
    <name type="scientific">Mycolicibacterium iranicum</name>
    <name type="common">Mycobacterium iranicum</name>
    <dbReference type="NCBI Taxonomy" id="912594"/>
    <lineage>
        <taxon>Bacteria</taxon>
        <taxon>Bacillati</taxon>
        <taxon>Actinomycetota</taxon>
        <taxon>Actinomycetes</taxon>
        <taxon>Mycobacteriales</taxon>
        <taxon>Mycobacteriaceae</taxon>
        <taxon>Mycolicibacterium</taxon>
    </lineage>
</organism>
<protein>
    <recommendedName>
        <fullName evidence="1">PE domain-containing protein</fullName>
    </recommendedName>
</protein>
<dbReference type="Gene3D" id="1.10.287.850">
    <property type="entry name" value="HP0062-like domain"/>
    <property type="match status" value="1"/>
</dbReference>
<comment type="caution">
    <text evidence="2">The sequence shown here is derived from an EMBL/GenBank/DDBJ whole genome shotgun (WGS) entry which is preliminary data.</text>
</comment>
<dbReference type="EMBL" id="JACHVU010000001">
    <property type="protein sequence ID" value="MBB2988953.1"/>
    <property type="molecule type" value="Genomic_DNA"/>
</dbReference>
<dbReference type="RefSeq" id="WP_183466231.1">
    <property type="nucleotide sequence ID" value="NZ_JACHVU010000001.1"/>
</dbReference>
<dbReference type="InterPro" id="IPR000084">
    <property type="entry name" value="PE-PGRS_N"/>
</dbReference>
<evidence type="ECO:0000259" key="1">
    <source>
        <dbReference type="Pfam" id="PF00934"/>
    </source>
</evidence>
<feature type="domain" description="PE" evidence="1">
    <location>
        <begin position="6"/>
        <end position="93"/>
    </location>
</feature>
<evidence type="ECO:0000313" key="3">
    <source>
        <dbReference type="Proteomes" id="UP000550501"/>
    </source>
</evidence>
<dbReference type="Proteomes" id="UP000550501">
    <property type="component" value="Unassembled WGS sequence"/>
</dbReference>
<name>A0A839Q0K3_MYCIR</name>
<proteinExistence type="predicted"/>
<dbReference type="AlphaFoldDB" id="A0A839Q0K3"/>
<dbReference type="Pfam" id="PF00934">
    <property type="entry name" value="PE"/>
    <property type="match status" value="1"/>
</dbReference>
<keyword evidence="3" id="KW-1185">Reference proteome</keyword>
<reference evidence="2 3" key="1">
    <citation type="submission" date="2020-08" db="EMBL/GenBank/DDBJ databases">
        <title>The Agave Microbiome: Exploring the role of microbial communities in plant adaptations to desert environments.</title>
        <authorList>
            <person name="Partida-Martinez L.P."/>
        </authorList>
    </citation>
    <scope>NUCLEOTIDE SEQUENCE [LARGE SCALE GENOMIC DNA]</scope>
    <source>
        <strain evidence="2 3">AT2.18</strain>
    </source>
</reference>
<gene>
    <name evidence="2" type="ORF">FHR72_000410</name>
</gene>
<accession>A0A839Q0K3</accession>